<evidence type="ECO:0000313" key="7">
    <source>
        <dbReference type="Proteomes" id="UP000076738"/>
    </source>
</evidence>
<evidence type="ECO:0000256" key="3">
    <source>
        <dbReference type="ARBA" id="ARBA00023002"/>
    </source>
</evidence>
<keyword evidence="7" id="KW-1185">Reference proteome</keyword>
<dbReference type="STRING" id="1330018.A0A167JC83"/>
<reference evidence="6 7" key="1">
    <citation type="journal article" date="2016" name="Mol. Biol. Evol.">
        <title>Comparative Genomics of Early-Diverging Mushroom-Forming Fungi Provides Insights into the Origins of Lignocellulose Decay Capabilities.</title>
        <authorList>
            <person name="Nagy L.G."/>
            <person name="Riley R."/>
            <person name="Tritt A."/>
            <person name="Adam C."/>
            <person name="Daum C."/>
            <person name="Floudas D."/>
            <person name="Sun H."/>
            <person name="Yadav J.S."/>
            <person name="Pangilinan J."/>
            <person name="Larsson K.H."/>
            <person name="Matsuura K."/>
            <person name="Barry K."/>
            <person name="Labutti K."/>
            <person name="Kuo R."/>
            <person name="Ohm R.A."/>
            <person name="Bhattacharya S.S."/>
            <person name="Shirouzu T."/>
            <person name="Yoshinaga Y."/>
            <person name="Martin F.M."/>
            <person name="Grigoriev I.V."/>
            <person name="Hibbett D.S."/>
        </authorList>
    </citation>
    <scope>NUCLEOTIDE SEQUENCE [LARGE SCALE GENOMIC DNA]</scope>
    <source>
        <strain evidence="6 7">TUFC12733</strain>
    </source>
</reference>
<proteinExistence type="predicted"/>
<dbReference type="UniPathway" id="UPA00771">
    <property type="reaction ID" value="UER00766"/>
</dbReference>
<dbReference type="GO" id="GO:0016020">
    <property type="term" value="C:membrane"/>
    <property type="evidence" value="ECO:0007669"/>
    <property type="project" value="InterPro"/>
</dbReference>
<dbReference type="PROSITE" id="PS51387">
    <property type="entry name" value="FAD_PCMH"/>
    <property type="match status" value="1"/>
</dbReference>
<dbReference type="GO" id="GO:0003885">
    <property type="term" value="F:D-arabinono-1,4-lactone oxidase activity"/>
    <property type="evidence" value="ECO:0007669"/>
    <property type="project" value="UniProtKB-EC"/>
</dbReference>
<organism evidence="6 7">
    <name type="scientific">Calocera viscosa (strain TUFC12733)</name>
    <dbReference type="NCBI Taxonomy" id="1330018"/>
    <lineage>
        <taxon>Eukaryota</taxon>
        <taxon>Fungi</taxon>
        <taxon>Dikarya</taxon>
        <taxon>Basidiomycota</taxon>
        <taxon>Agaricomycotina</taxon>
        <taxon>Dacrymycetes</taxon>
        <taxon>Dacrymycetales</taxon>
        <taxon>Dacrymycetaceae</taxon>
        <taxon>Calocera</taxon>
    </lineage>
</organism>
<dbReference type="Proteomes" id="UP000076738">
    <property type="component" value="Unassembled WGS sequence"/>
</dbReference>
<dbReference type="InterPro" id="IPR016167">
    <property type="entry name" value="FAD-bd_PCMH_sub1"/>
</dbReference>
<dbReference type="Gene3D" id="3.30.43.10">
    <property type="entry name" value="Uridine Diphospho-n-acetylenolpyruvylglucosamine Reductase, domain 2"/>
    <property type="match status" value="1"/>
</dbReference>
<gene>
    <name evidence="6" type="ORF">CALVIDRAFT_485786</name>
</gene>
<dbReference type="Pfam" id="PF04030">
    <property type="entry name" value="ALO"/>
    <property type="match status" value="1"/>
</dbReference>
<dbReference type="EMBL" id="KV417301">
    <property type="protein sequence ID" value="KZO93448.1"/>
    <property type="molecule type" value="Genomic_DNA"/>
</dbReference>
<evidence type="ECO:0000256" key="2">
    <source>
        <dbReference type="ARBA" id="ARBA00013136"/>
    </source>
</evidence>
<name>A0A167JC83_CALVF</name>
<dbReference type="InterPro" id="IPR016171">
    <property type="entry name" value="Vanillyl_alc_oxidase_C-sub2"/>
</dbReference>
<protein>
    <recommendedName>
        <fullName evidence="2">D-arabinono-1,4-lactone oxidase</fullName>
        <ecNumber evidence="2">1.1.3.37</ecNumber>
    </recommendedName>
    <alternativeName>
        <fullName evidence="4">L-galactono-gamma-lactone oxidase</fullName>
    </alternativeName>
</protein>
<dbReference type="SUPFAM" id="SSF56176">
    <property type="entry name" value="FAD-binding/transporter-associated domain-like"/>
    <property type="match status" value="1"/>
</dbReference>
<keyword evidence="3" id="KW-0560">Oxidoreductase</keyword>
<comment type="pathway">
    <text evidence="1">Cofactor biosynthesis; D-erythroascorbate biosynthesis; dehydro-D-arabinono-1,4-lactone from D-arabinose: step 2/2.</text>
</comment>
<dbReference type="InterPro" id="IPR007173">
    <property type="entry name" value="ALO_C"/>
</dbReference>
<dbReference type="EC" id="1.1.3.37" evidence="2"/>
<dbReference type="InterPro" id="IPR016169">
    <property type="entry name" value="FAD-bd_PCMH_sub2"/>
</dbReference>
<dbReference type="AlphaFoldDB" id="A0A167JC83"/>
<dbReference type="PANTHER" id="PTHR43762:SF1">
    <property type="entry name" value="D-ARABINONO-1,4-LACTONE OXIDASE"/>
    <property type="match status" value="1"/>
</dbReference>
<accession>A0A167JC83</accession>
<dbReference type="InterPro" id="IPR016166">
    <property type="entry name" value="FAD-bd_PCMH"/>
</dbReference>
<sequence length="478" mass="53872">MSTKVSELSNVDLYHILDPISVKKGEFTNWAETYSCRPLSIFEPQTEFQCQCVVELAKREGKRLRVAGSGHSPSNLACTGGFMIKTDRLNQVLEINAVEKWVNVQAGIKLHEVHQALGRHGLAMSNVGSISEQAIAGIIATASHGTGWDFPPMSSSVLELELLIADGSRVICSNEEHIDLFKATLCGLGATGIILRVKIQVEKAFCLAERKEAVPFDSVIDHLDDIAQSGEHVRIWWYAQADEMHVMRADHTKEAAHPIKSSVFWDRLVGFHLIQFLLCLGLYIPSILPSVARFSCWLRRPHGTTIDDSWKIFNLDVFIKQYTAEWAVPHTNAKECINALRDWLAQEHANPRGLRPHFPLEIRWSDGDDIWLSPSYGRKTCWIGIIQFKPYGFDVPWKDLFEKFDSIMSSYGGRPHWAKTHPFYPPELRASYPHFDDFVRLLKDVDPNGLFRNDYVDRHIFGGGTKGDSLGVSTAGMA</sequence>
<dbReference type="Gene3D" id="1.10.45.10">
    <property type="entry name" value="Vanillyl-alcohol Oxidase, Chain A, domain 4"/>
    <property type="match status" value="1"/>
</dbReference>
<dbReference type="Gene3D" id="3.30.70.2520">
    <property type="match status" value="1"/>
</dbReference>
<dbReference type="Pfam" id="PF01565">
    <property type="entry name" value="FAD_binding_4"/>
    <property type="match status" value="1"/>
</dbReference>
<feature type="domain" description="FAD-binding PCMH-type" evidence="5">
    <location>
        <begin position="34"/>
        <end position="204"/>
    </location>
</feature>
<dbReference type="InterPro" id="IPR010031">
    <property type="entry name" value="FAD_lactone_oxidase-like"/>
</dbReference>
<evidence type="ECO:0000256" key="1">
    <source>
        <dbReference type="ARBA" id="ARBA00005083"/>
    </source>
</evidence>
<evidence type="ECO:0000259" key="5">
    <source>
        <dbReference type="PROSITE" id="PS51387"/>
    </source>
</evidence>
<dbReference type="InterPro" id="IPR006094">
    <property type="entry name" value="Oxid_FAD_bind_N"/>
</dbReference>
<dbReference type="InterPro" id="IPR036318">
    <property type="entry name" value="FAD-bd_PCMH-like_sf"/>
</dbReference>
<evidence type="ECO:0000313" key="6">
    <source>
        <dbReference type="EMBL" id="KZO93448.1"/>
    </source>
</evidence>
<dbReference type="GO" id="GO:0071949">
    <property type="term" value="F:FAD binding"/>
    <property type="evidence" value="ECO:0007669"/>
    <property type="project" value="InterPro"/>
</dbReference>
<dbReference type="OrthoDB" id="610608at2759"/>
<dbReference type="GO" id="GO:0005739">
    <property type="term" value="C:mitochondrion"/>
    <property type="evidence" value="ECO:0007669"/>
    <property type="project" value="TreeGrafter"/>
</dbReference>
<dbReference type="Gene3D" id="3.30.465.10">
    <property type="match status" value="1"/>
</dbReference>
<dbReference type="PANTHER" id="PTHR43762">
    <property type="entry name" value="L-GULONOLACTONE OXIDASE"/>
    <property type="match status" value="1"/>
</dbReference>
<evidence type="ECO:0000256" key="4">
    <source>
        <dbReference type="ARBA" id="ARBA00033418"/>
    </source>
</evidence>
<dbReference type="PIRSF" id="PIRSF000136">
    <property type="entry name" value="LGO_GLO"/>
    <property type="match status" value="1"/>
</dbReference>